<dbReference type="RefSeq" id="WP_013192391.1">
    <property type="nucleotide sequence ID" value="NC_014248.1"/>
</dbReference>
<proteinExistence type="predicted"/>
<sequence length="87" mass="9546">MLEFIHDPVFRDFLHSLNTELNFKTELTWLIISLIFSMIGGAIGAMLLAGKEIGYKFAATIGSLFAPVGVIPAIILGLCMINLLSKY</sequence>
<dbReference type="OrthoDB" id="466155at2"/>
<accession>D7E4R3</accession>
<dbReference type="HOGENOM" id="CLU_2465965_0_0_3"/>
<protein>
    <submittedName>
        <fullName evidence="2">Uncharacterized protein</fullName>
    </submittedName>
</protein>
<keyword evidence="1" id="KW-1133">Transmembrane helix</keyword>
<evidence type="ECO:0000256" key="1">
    <source>
        <dbReference type="SAM" id="Phobius"/>
    </source>
</evidence>
<evidence type="ECO:0000313" key="3">
    <source>
        <dbReference type="Proteomes" id="UP000001511"/>
    </source>
</evidence>
<feature type="transmembrane region" description="Helical" evidence="1">
    <location>
        <begin position="61"/>
        <end position="84"/>
    </location>
</feature>
<dbReference type="EMBL" id="CP002059">
    <property type="protein sequence ID" value="ADI65379.1"/>
    <property type="molecule type" value="Genomic_DNA"/>
</dbReference>
<keyword evidence="3" id="KW-1185">Reference proteome</keyword>
<dbReference type="KEGG" id="naz:Aazo_3868"/>
<organism evidence="2 3">
    <name type="scientific">Nostoc azollae (strain 0708)</name>
    <name type="common">Anabaena azollae (strain 0708)</name>
    <dbReference type="NCBI Taxonomy" id="551115"/>
    <lineage>
        <taxon>Bacteria</taxon>
        <taxon>Bacillati</taxon>
        <taxon>Cyanobacteriota</taxon>
        <taxon>Cyanophyceae</taxon>
        <taxon>Nostocales</taxon>
        <taxon>Nostocaceae</taxon>
        <taxon>Trichormus</taxon>
    </lineage>
</organism>
<dbReference type="AlphaFoldDB" id="D7E4R3"/>
<dbReference type="Proteomes" id="UP000001511">
    <property type="component" value="Chromosome"/>
</dbReference>
<reference evidence="2 3" key="1">
    <citation type="journal article" date="2010" name="PLoS ONE">
        <title>Genome erosion in a nitrogen-fixing vertically transmitted endosymbiotic multicellular cyanobacterium.</title>
        <authorList>
            <person name="Ran L."/>
            <person name="Larsson J."/>
            <person name="Vigil-Stenman T."/>
            <person name="Nylander J.A."/>
            <person name="Ininbergs K."/>
            <person name="Zheng W.W."/>
            <person name="Lapidus A."/>
            <person name="Lowry S."/>
            <person name="Haselkorn R."/>
            <person name="Bergman B."/>
        </authorList>
    </citation>
    <scope>NUCLEOTIDE SEQUENCE [LARGE SCALE GENOMIC DNA]</scope>
    <source>
        <strain evidence="2 3">0708</strain>
    </source>
</reference>
<gene>
    <name evidence="2" type="ordered locus">Aazo_3868</name>
</gene>
<evidence type="ECO:0000313" key="2">
    <source>
        <dbReference type="EMBL" id="ADI65379.1"/>
    </source>
</evidence>
<keyword evidence="1" id="KW-0472">Membrane</keyword>
<name>D7E4R3_NOSA0</name>
<dbReference type="STRING" id="551115.Aazo_3868"/>
<feature type="transmembrane region" description="Helical" evidence="1">
    <location>
        <begin position="27"/>
        <end position="49"/>
    </location>
</feature>
<dbReference type="eggNOG" id="ENOG50331CC">
    <property type="taxonomic scope" value="Bacteria"/>
</dbReference>
<keyword evidence="1" id="KW-0812">Transmembrane</keyword>